<organism evidence="2 3">
    <name type="scientific">Nephila pilipes</name>
    <name type="common">Giant wood spider</name>
    <name type="synonym">Nephila maculata</name>
    <dbReference type="NCBI Taxonomy" id="299642"/>
    <lineage>
        <taxon>Eukaryota</taxon>
        <taxon>Metazoa</taxon>
        <taxon>Ecdysozoa</taxon>
        <taxon>Arthropoda</taxon>
        <taxon>Chelicerata</taxon>
        <taxon>Arachnida</taxon>
        <taxon>Araneae</taxon>
        <taxon>Araneomorphae</taxon>
        <taxon>Entelegynae</taxon>
        <taxon>Araneoidea</taxon>
        <taxon>Nephilidae</taxon>
        <taxon>Nephila</taxon>
    </lineage>
</organism>
<gene>
    <name evidence="2" type="ORF">NPIL_540601</name>
</gene>
<proteinExistence type="predicted"/>
<feature type="chain" id="PRO_5036450469" description="Secreted protein" evidence="1">
    <location>
        <begin position="28"/>
        <end position="117"/>
    </location>
</feature>
<accession>A0A8X6PNB8</accession>
<dbReference type="AlphaFoldDB" id="A0A8X6PNB8"/>
<comment type="caution">
    <text evidence="2">The sequence shown here is derived from an EMBL/GenBank/DDBJ whole genome shotgun (WGS) entry which is preliminary data.</text>
</comment>
<evidence type="ECO:0008006" key="4">
    <source>
        <dbReference type="Google" id="ProtNLM"/>
    </source>
</evidence>
<feature type="signal peptide" evidence="1">
    <location>
        <begin position="1"/>
        <end position="27"/>
    </location>
</feature>
<dbReference type="EMBL" id="BMAW01118488">
    <property type="protein sequence ID" value="GFT80086.1"/>
    <property type="molecule type" value="Genomic_DNA"/>
</dbReference>
<protein>
    <recommendedName>
        <fullName evidence="4">Secreted protein</fullName>
    </recommendedName>
</protein>
<keyword evidence="1" id="KW-0732">Signal</keyword>
<evidence type="ECO:0000313" key="2">
    <source>
        <dbReference type="EMBL" id="GFT80086.1"/>
    </source>
</evidence>
<evidence type="ECO:0000313" key="3">
    <source>
        <dbReference type="Proteomes" id="UP000887013"/>
    </source>
</evidence>
<evidence type="ECO:0000256" key="1">
    <source>
        <dbReference type="SAM" id="SignalP"/>
    </source>
</evidence>
<keyword evidence="3" id="KW-1185">Reference proteome</keyword>
<sequence>MAKWQGKVAIALLEIVCIACRMPLAMPADLARLRAAVAATLLRRSRCCCTQYFAAQSKPYRKAHTAAYCINAPLTRAAQNAHAAALWLANCRFGPLRRKINDIVLIKIIIYVEIFWK</sequence>
<dbReference type="Proteomes" id="UP000887013">
    <property type="component" value="Unassembled WGS sequence"/>
</dbReference>
<name>A0A8X6PNB8_NEPPI</name>
<reference evidence="2" key="1">
    <citation type="submission" date="2020-08" db="EMBL/GenBank/DDBJ databases">
        <title>Multicomponent nature underlies the extraordinary mechanical properties of spider dragline silk.</title>
        <authorList>
            <person name="Kono N."/>
            <person name="Nakamura H."/>
            <person name="Mori M."/>
            <person name="Yoshida Y."/>
            <person name="Ohtoshi R."/>
            <person name="Malay A.D."/>
            <person name="Moran D.A.P."/>
            <person name="Tomita M."/>
            <person name="Numata K."/>
            <person name="Arakawa K."/>
        </authorList>
    </citation>
    <scope>NUCLEOTIDE SEQUENCE</scope>
</reference>